<comment type="caution">
    <text evidence="2">The sequence shown here is derived from an EMBL/GenBank/DDBJ whole genome shotgun (WGS) entry which is preliminary data.</text>
</comment>
<evidence type="ECO:0000256" key="1">
    <source>
        <dbReference type="SAM" id="MobiDB-lite"/>
    </source>
</evidence>
<dbReference type="Proteomes" id="UP000035057">
    <property type="component" value="Unassembled WGS sequence"/>
</dbReference>
<reference evidence="2 3" key="1">
    <citation type="submission" date="2012-12" db="EMBL/GenBank/DDBJ databases">
        <title>Genome assembly of Marinobacter sp. AK21.</title>
        <authorList>
            <person name="Khatri I."/>
            <person name="Kumar R."/>
            <person name="Vaidya B."/>
            <person name="Subramanian S."/>
            <person name="Pinnaka A."/>
        </authorList>
    </citation>
    <scope>NUCLEOTIDE SEQUENCE [LARGE SCALE GENOMIC DNA]</scope>
    <source>
        <strain evidence="2 3">AK21</strain>
    </source>
</reference>
<dbReference type="AlphaFoldDB" id="A0A072MWX8"/>
<dbReference type="STRING" id="1137280.D777_00271"/>
<evidence type="ECO:0000313" key="3">
    <source>
        <dbReference type="Proteomes" id="UP000035057"/>
    </source>
</evidence>
<dbReference type="EMBL" id="ANIE01000010">
    <property type="protein sequence ID" value="KEF29766.1"/>
    <property type="molecule type" value="Genomic_DNA"/>
</dbReference>
<proteinExistence type="predicted"/>
<protein>
    <submittedName>
        <fullName evidence="2">Uncharacterized protein</fullName>
    </submittedName>
</protein>
<gene>
    <name evidence="2" type="ORF">D777_00271</name>
</gene>
<dbReference type="PATRIC" id="fig|1137280.3.peg.3421"/>
<evidence type="ECO:0000313" key="2">
    <source>
        <dbReference type="EMBL" id="KEF29766.1"/>
    </source>
</evidence>
<organism evidence="2 3">
    <name type="scientific">Marinobacter nitratireducens</name>
    <dbReference type="NCBI Taxonomy" id="1137280"/>
    <lineage>
        <taxon>Bacteria</taxon>
        <taxon>Pseudomonadati</taxon>
        <taxon>Pseudomonadota</taxon>
        <taxon>Gammaproteobacteria</taxon>
        <taxon>Pseudomonadales</taxon>
        <taxon>Marinobacteraceae</taxon>
        <taxon>Marinobacter</taxon>
    </lineage>
</organism>
<sequence length="41" mass="4426">MHPHDGSFSGGNHPQPLLPVTTEFRSTATIPPEADKNKGQK</sequence>
<name>A0A072MWX8_9GAMM</name>
<feature type="region of interest" description="Disordered" evidence="1">
    <location>
        <begin position="1"/>
        <end position="41"/>
    </location>
</feature>
<keyword evidence="3" id="KW-1185">Reference proteome</keyword>
<accession>A0A072MWX8</accession>